<feature type="region of interest" description="Disordered" evidence="1">
    <location>
        <begin position="1"/>
        <end position="61"/>
    </location>
</feature>
<dbReference type="Proteomes" id="UP000199360">
    <property type="component" value="Unassembled WGS sequence"/>
</dbReference>
<dbReference type="AlphaFoldDB" id="A0A1C5IWK1"/>
<protein>
    <recommendedName>
        <fullName evidence="4">DNA repair protein</fullName>
    </recommendedName>
</protein>
<evidence type="ECO:0008006" key="4">
    <source>
        <dbReference type="Google" id="ProtNLM"/>
    </source>
</evidence>
<evidence type="ECO:0000256" key="1">
    <source>
        <dbReference type="SAM" id="MobiDB-lite"/>
    </source>
</evidence>
<dbReference type="STRING" id="745366.GA0070213_107162"/>
<proteinExistence type="predicted"/>
<dbReference type="OrthoDB" id="3395989at2"/>
<organism evidence="2 3">
    <name type="scientific">Micromonospora humi</name>
    <dbReference type="NCBI Taxonomy" id="745366"/>
    <lineage>
        <taxon>Bacteria</taxon>
        <taxon>Bacillati</taxon>
        <taxon>Actinomycetota</taxon>
        <taxon>Actinomycetes</taxon>
        <taxon>Micromonosporales</taxon>
        <taxon>Micromonosporaceae</taxon>
        <taxon>Micromonospora</taxon>
    </lineage>
</organism>
<keyword evidence="3" id="KW-1185">Reference proteome</keyword>
<gene>
    <name evidence="2" type="ORF">GA0070213_107162</name>
</gene>
<reference evidence="3" key="1">
    <citation type="submission" date="2016-06" db="EMBL/GenBank/DDBJ databases">
        <authorList>
            <person name="Varghese N."/>
            <person name="Submissions Spin"/>
        </authorList>
    </citation>
    <scope>NUCLEOTIDE SEQUENCE [LARGE SCALE GENOMIC DNA]</scope>
    <source>
        <strain evidence="3">DSM 45647</strain>
    </source>
</reference>
<evidence type="ECO:0000313" key="3">
    <source>
        <dbReference type="Proteomes" id="UP000199360"/>
    </source>
</evidence>
<accession>A0A1C5IWK1</accession>
<evidence type="ECO:0000313" key="2">
    <source>
        <dbReference type="EMBL" id="SCG62126.1"/>
    </source>
</evidence>
<sequence>MPQNPNDRFQQDAERSWRAAASGGRFPAQPQYREARHRGASWSELNAQPAGTSAWRGLTTG</sequence>
<name>A0A1C5IWK1_9ACTN</name>
<dbReference type="EMBL" id="FMDM01000007">
    <property type="protein sequence ID" value="SCG62126.1"/>
    <property type="molecule type" value="Genomic_DNA"/>
</dbReference>